<dbReference type="EMBL" id="LT629710">
    <property type="protein sequence ID" value="SDO48532.1"/>
    <property type="molecule type" value="Genomic_DNA"/>
</dbReference>
<evidence type="ECO:0000256" key="1">
    <source>
        <dbReference type="SAM" id="MobiDB-lite"/>
    </source>
</evidence>
<protein>
    <submittedName>
        <fullName evidence="2">Uncharacterized protein</fullName>
    </submittedName>
</protein>
<evidence type="ECO:0000313" key="2">
    <source>
        <dbReference type="EMBL" id="SDO48532.1"/>
    </source>
</evidence>
<name>A0A1H0JYD3_9ACTN</name>
<dbReference type="STRING" id="1090615.SAMN04515671_1090"/>
<sequence>MKTTGLVDSRTGRPTVARLCPSCVRRFARIVRDDCPICAGTGMLVLGSTPVELHGQSVVSLAIGIALEAQARHDLAQPDMDLGAARINQSTMVQRIRDIGLLAPLPGEAGRTTKLKVRSGRSGPRRRPQAKAPRGGEWVVDDWLPSPIIDGFTCGAFITHSVPEREWACRDDPQQLLLW</sequence>
<dbReference type="OrthoDB" id="5193340at2"/>
<organism evidence="2 3">
    <name type="scientific">Nakamurella panacisegetis</name>
    <dbReference type="NCBI Taxonomy" id="1090615"/>
    <lineage>
        <taxon>Bacteria</taxon>
        <taxon>Bacillati</taxon>
        <taxon>Actinomycetota</taxon>
        <taxon>Actinomycetes</taxon>
        <taxon>Nakamurellales</taxon>
        <taxon>Nakamurellaceae</taxon>
        <taxon>Nakamurella</taxon>
    </lineage>
</organism>
<feature type="region of interest" description="Disordered" evidence="1">
    <location>
        <begin position="116"/>
        <end position="136"/>
    </location>
</feature>
<keyword evidence="3" id="KW-1185">Reference proteome</keyword>
<gene>
    <name evidence="2" type="ORF">SAMN04515671_1090</name>
</gene>
<feature type="compositionally biased region" description="Basic residues" evidence="1">
    <location>
        <begin position="116"/>
        <end position="129"/>
    </location>
</feature>
<dbReference type="Proteomes" id="UP000198741">
    <property type="component" value="Chromosome I"/>
</dbReference>
<proteinExistence type="predicted"/>
<dbReference type="RefSeq" id="WP_090474922.1">
    <property type="nucleotide sequence ID" value="NZ_LT629710.1"/>
</dbReference>
<reference evidence="2 3" key="1">
    <citation type="submission" date="2016-10" db="EMBL/GenBank/DDBJ databases">
        <authorList>
            <person name="de Groot N.N."/>
        </authorList>
    </citation>
    <scope>NUCLEOTIDE SEQUENCE [LARGE SCALE GENOMIC DNA]</scope>
    <source>
        <strain evidence="3">P4-7,KCTC 19426,CECT 7604</strain>
    </source>
</reference>
<accession>A0A1H0JYD3</accession>
<dbReference type="AlphaFoldDB" id="A0A1H0JYD3"/>
<evidence type="ECO:0000313" key="3">
    <source>
        <dbReference type="Proteomes" id="UP000198741"/>
    </source>
</evidence>